<dbReference type="EMBL" id="LT853882">
    <property type="protein sequence ID" value="SMR00022.1"/>
    <property type="molecule type" value="Genomic_DNA"/>
</dbReference>
<dbReference type="GO" id="GO:0006449">
    <property type="term" value="P:regulation of translational termination"/>
    <property type="evidence" value="ECO:0007669"/>
    <property type="project" value="UniProtKB-UniRule"/>
</dbReference>
<comment type="subcellular location">
    <subcellularLocation>
        <location evidence="1 9">Cytoplasm</location>
    </subcellularLocation>
</comment>
<dbReference type="Pfam" id="PF16658">
    <property type="entry name" value="RF3_C"/>
    <property type="match status" value="1"/>
</dbReference>
<dbReference type="GO" id="GO:0016149">
    <property type="term" value="F:translation release factor activity, codon specific"/>
    <property type="evidence" value="ECO:0007669"/>
    <property type="project" value="UniProtKB-UniRule"/>
</dbReference>
<dbReference type="EMBL" id="LT853885">
    <property type="protein sequence ID" value="SMR02524.1"/>
    <property type="molecule type" value="Genomic_DNA"/>
</dbReference>
<dbReference type="PRINTS" id="PR00315">
    <property type="entry name" value="ELONGATNFCT"/>
</dbReference>
<evidence type="ECO:0000256" key="3">
    <source>
        <dbReference type="ARBA" id="ARBA00022490"/>
    </source>
</evidence>
<dbReference type="InterPro" id="IPR038467">
    <property type="entry name" value="RF3_dom_3_sf"/>
</dbReference>
<protein>
    <recommendedName>
        <fullName evidence="8 9">Peptide chain release factor 3</fullName>
        <shortName evidence="9">RF-3</shortName>
    </recommendedName>
</protein>
<dbReference type="NCBIfam" id="TIGR00503">
    <property type="entry name" value="prfC"/>
    <property type="match status" value="1"/>
</dbReference>
<dbReference type="InterPro" id="IPR035647">
    <property type="entry name" value="EFG_III/V"/>
</dbReference>
<evidence type="ECO:0000256" key="1">
    <source>
        <dbReference type="ARBA" id="ARBA00004496"/>
    </source>
</evidence>
<dbReference type="Proteomes" id="UP000195877">
    <property type="component" value="Chromosome 1"/>
</dbReference>
<dbReference type="PANTHER" id="PTHR43556:SF2">
    <property type="entry name" value="PEPTIDE CHAIN RELEASE FACTOR RF3"/>
    <property type="match status" value="1"/>
</dbReference>
<dbReference type="NCBIfam" id="NF001964">
    <property type="entry name" value="PRK00741.1"/>
    <property type="match status" value="1"/>
</dbReference>
<reference evidence="12 14" key="1">
    <citation type="submission" date="2017-05" db="EMBL/GenBank/DDBJ databases">
        <authorList>
            <person name="Song R."/>
            <person name="Chenine A.L."/>
            <person name="Ruprecht R.M."/>
        </authorList>
    </citation>
    <scope>NUCLEOTIDE SEQUENCE [LARGE SCALE GENOMIC DNA]</scope>
    <source>
        <strain evidence="12">PD5205</strain>
    </source>
</reference>
<evidence type="ECO:0000256" key="2">
    <source>
        <dbReference type="ARBA" id="ARBA00009978"/>
    </source>
</evidence>
<evidence type="ECO:0000313" key="11">
    <source>
        <dbReference type="EMBL" id="SMR00022.1"/>
    </source>
</evidence>
<dbReference type="CDD" id="cd03689">
    <property type="entry name" value="RF3_II"/>
    <property type="match status" value="1"/>
</dbReference>
<dbReference type="FunFam" id="3.30.70.3280:FF:000001">
    <property type="entry name" value="Peptide chain release factor 3"/>
    <property type="match status" value="1"/>
</dbReference>
<dbReference type="InterPro" id="IPR053905">
    <property type="entry name" value="EF-G-like_DII"/>
</dbReference>
<comment type="function">
    <text evidence="7 9">Increases the formation of ribosomal termination complexes and stimulates activities of RF-1 and RF-2. It binds guanine nucleotides and has strong preference for UGA stop codons. It may interact directly with the ribosome. The stimulation of RF-1 and RF-2 is significantly reduced by GTP and GDP, but not by GMP.</text>
</comment>
<dbReference type="eggNOG" id="COG4108">
    <property type="taxonomic scope" value="Bacteria"/>
</dbReference>
<evidence type="ECO:0000256" key="6">
    <source>
        <dbReference type="ARBA" id="ARBA00023134"/>
    </source>
</evidence>
<feature type="domain" description="Tr-type G" evidence="10">
    <location>
        <begin position="49"/>
        <end position="318"/>
    </location>
</feature>
<dbReference type="Pfam" id="PF22042">
    <property type="entry name" value="EF-G_D2"/>
    <property type="match status" value="1"/>
</dbReference>
<feature type="binding site" evidence="9">
    <location>
        <begin position="126"/>
        <end position="130"/>
    </location>
    <ligand>
        <name>GTP</name>
        <dbReference type="ChEBI" id="CHEBI:37565"/>
    </ligand>
</feature>
<dbReference type="AlphaFoldDB" id="A0A1Y6HG90"/>
<dbReference type="PROSITE" id="PS00301">
    <property type="entry name" value="G_TR_1"/>
    <property type="match status" value="1"/>
</dbReference>
<keyword evidence="3 9" id="KW-0963">Cytoplasm</keyword>
<evidence type="ECO:0000256" key="7">
    <source>
        <dbReference type="ARBA" id="ARBA00025017"/>
    </source>
</evidence>
<reference evidence="11 13" key="2">
    <citation type="submission" date="2017-05" db="EMBL/GenBank/DDBJ databases">
        <authorList>
            <person name="Blom J."/>
        </authorList>
    </citation>
    <scope>NUCLEOTIDE SEQUENCE [LARGE SCALE GENOMIC DNA]</scope>
    <source>
        <strain evidence="11">PD885</strain>
    </source>
</reference>
<dbReference type="NCBIfam" id="TIGR00231">
    <property type="entry name" value="small_GTP"/>
    <property type="match status" value="1"/>
</dbReference>
<evidence type="ECO:0000313" key="13">
    <source>
        <dbReference type="Proteomes" id="UP000195877"/>
    </source>
</evidence>
<dbReference type="InterPro" id="IPR000795">
    <property type="entry name" value="T_Tr_GTP-bd_dom"/>
</dbReference>
<evidence type="ECO:0000256" key="4">
    <source>
        <dbReference type="ARBA" id="ARBA00022741"/>
    </source>
</evidence>
<dbReference type="SUPFAM" id="SSF52540">
    <property type="entry name" value="P-loop containing nucleoside triphosphate hydrolases"/>
    <property type="match status" value="1"/>
</dbReference>
<keyword evidence="13" id="KW-1185">Reference proteome</keyword>
<comment type="similarity">
    <text evidence="2 9">Belongs to the TRAFAC class translation factor GTPase superfamily. Classic translation factor GTPase family. PrfC subfamily.</text>
</comment>
<dbReference type="FunFam" id="2.40.30.10:FF:000040">
    <property type="entry name" value="Peptide chain release factor 3"/>
    <property type="match status" value="1"/>
</dbReference>
<dbReference type="GO" id="GO:0016150">
    <property type="term" value="F:translation release factor activity, codon nonspecific"/>
    <property type="evidence" value="ECO:0007669"/>
    <property type="project" value="TreeGrafter"/>
</dbReference>
<dbReference type="InterPro" id="IPR031157">
    <property type="entry name" value="G_TR_CS"/>
</dbReference>
<dbReference type="Gene3D" id="3.30.70.3280">
    <property type="entry name" value="Peptide chain release factor 3, domain III"/>
    <property type="match status" value="1"/>
</dbReference>
<dbReference type="Gene3D" id="3.40.50.300">
    <property type="entry name" value="P-loop containing nucleotide triphosphate hydrolases"/>
    <property type="match status" value="2"/>
</dbReference>
<dbReference type="CDD" id="cd16259">
    <property type="entry name" value="RF3_III"/>
    <property type="match status" value="1"/>
</dbReference>
<evidence type="ECO:0000313" key="14">
    <source>
        <dbReference type="Proteomes" id="UP000195953"/>
    </source>
</evidence>
<dbReference type="GO" id="GO:0005525">
    <property type="term" value="F:GTP binding"/>
    <property type="evidence" value="ECO:0007669"/>
    <property type="project" value="UniProtKB-UniRule"/>
</dbReference>
<dbReference type="SUPFAM" id="SSF50447">
    <property type="entry name" value="Translation proteins"/>
    <property type="match status" value="1"/>
</dbReference>
<dbReference type="HAMAP" id="MF_00072">
    <property type="entry name" value="Rel_fac_3"/>
    <property type="match status" value="1"/>
</dbReference>
<dbReference type="Pfam" id="PF00009">
    <property type="entry name" value="GTP_EFTU"/>
    <property type="match status" value="1"/>
</dbReference>
<evidence type="ECO:0000256" key="9">
    <source>
        <dbReference type="HAMAP-Rule" id="MF_00072"/>
    </source>
</evidence>
<dbReference type="InterPro" id="IPR005225">
    <property type="entry name" value="Small_GTP-bd"/>
</dbReference>
<dbReference type="GO" id="GO:0005829">
    <property type="term" value="C:cytosol"/>
    <property type="evidence" value="ECO:0007669"/>
    <property type="project" value="TreeGrafter"/>
</dbReference>
<proteinExistence type="inferred from homology"/>
<dbReference type="GO" id="GO:0003924">
    <property type="term" value="F:GTPase activity"/>
    <property type="evidence" value="ECO:0007669"/>
    <property type="project" value="InterPro"/>
</dbReference>
<dbReference type="InterPro" id="IPR027417">
    <property type="entry name" value="P-loop_NTPase"/>
</dbReference>
<sequence length="574" mass="63336">MAEPESGGVRTPAVKARPTEAAIIVRFLSFRRRPTGRAQSMSDVSNEAARRRTFAIISHPDAGKTTLTEKLLLFGGAIQMAGSVKGRKAARHATSDWMALEKERGISVTSSVMQFPYEGKIVNLLDTPGHADFGEDTYRVLTAVDSALMVIDVAKGVEERTIKLMEVCRLRDTPIMTFINKLDREGKNPIDLLDEVETVLGIQCAPVTWPIGMGQRLKGVVHLITGEVHLYEQGRNFTRQDSTIFPSLDASGLVEKIGKQMLAELRDELELVQGASNPFDLEAYRAGQQTPVFFGSGVNNFGVQPLLDFFIEHAPPPQARDTTGRRVQPTEAKLSGFVFKIQANMDPQHRDRVAFMRVCSGKFTAGMKTLHVRSGKDVKLANALTFMASDREIAAEAWPGDVIGIHNHGTISIGDTFTEGESLSFTGIPNFAPELFRRARLRDPLKLKQLQKGLAQLSEEGATQFFRPLMSNDLILGAVGVLQFDVVAYRLKDEYGVDAIFEPVSVTTARWVHCENPKKLEEFREKNAGNLGIDAAGQLVYLAPTRVNLQLAQERAPDVRFSATREHAHAKAID</sequence>
<feature type="binding site" evidence="9">
    <location>
        <begin position="180"/>
        <end position="183"/>
    </location>
    <ligand>
        <name>GTP</name>
        <dbReference type="ChEBI" id="CHEBI:37565"/>
    </ligand>
</feature>
<evidence type="ECO:0000259" key="10">
    <source>
        <dbReference type="PROSITE" id="PS51722"/>
    </source>
</evidence>
<evidence type="ECO:0000256" key="5">
    <source>
        <dbReference type="ARBA" id="ARBA00022917"/>
    </source>
</evidence>
<organism evidence="12 14">
    <name type="scientific">Xanthomonas fragariae</name>
    <dbReference type="NCBI Taxonomy" id="48664"/>
    <lineage>
        <taxon>Bacteria</taxon>
        <taxon>Pseudomonadati</taxon>
        <taxon>Pseudomonadota</taxon>
        <taxon>Gammaproteobacteria</taxon>
        <taxon>Lysobacterales</taxon>
        <taxon>Lysobacteraceae</taxon>
        <taxon>Xanthomonas</taxon>
    </lineage>
</organism>
<keyword evidence="6 9" id="KW-0342">GTP-binding</keyword>
<dbReference type="InterPro" id="IPR032090">
    <property type="entry name" value="RF3_C"/>
</dbReference>
<evidence type="ECO:0000313" key="12">
    <source>
        <dbReference type="EMBL" id="SMR02524.1"/>
    </source>
</evidence>
<dbReference type="CDD" id="cd04169">
    <property type="entry name" value="RF3"/>
    <property type="match status" value="1"/>
</dbReference>
<evidence type="ECO:0000256" key="8">
    <source>
        <dbReference type="ARBA" id="ARBA00073639"/>
    </source>
</evidence>
<dbReference type="PROSITE" id="PS51722">
    <property type="entry name" value="G_TR_2"/>
    <property type="match status" value="1"/>
</dbReference>
<dbReference type="InterPro" id="IPR009000">
    <property type="entry name" value="Transl_B-barrel_sf"/>
</dbReference>
<keyword evidence="5 9" id="KW-0648">Protein biosynthesis</keyword>
<dbReference type="InterPro" id="IPR041732">
    <property type="entry name" value="RF3_GTP-bd"/>
</dbReference>
<dbReference type="PANTHER" id="PTHR43556">
    <property type="entry name" value="PEPTIDE CHAIN RELEASE FACTOR RF3"/>
    <property type="match status" value="1"/>
</dbReference>
<feature type="binding site" evidence="9">
    <location>
        <begin position="58"/>
        <end position="65"/>
    </location>
    <ligand>
        <name>GTP</name>
        <dbReference type="ChEBI" id="CHEBI:37565"/>
    </ligand>
</feature>
<name>A0A1Y6HG90_9XANT</name>
<dbReference type="STRING" id="48664.BER92_05810"/>
<dbReference type="FunFam" id="3.40.50.300:FF:000542">
    <property type="entry name" value="Peptide chain release factor 3"/>
    <property type="match status" value="1"/>
</dbReference>
<dbReference type="InterPro" id="IPR004548">
    <property type="entry name" value="PrfC"/>
</dbReference>
<dbReference type="SUPFAM" id="SSF54980">
    <property type="entry name" value="EF-G C-terminal domain-like"/>
    <property type="match status" value="1"/>
</dbReference>
<gene>
    <name evidence="9 12" type="primary">prfC</name>
    <name evidence="12" type="ORF">PD5205_01211</name>
    <name evidence="11" type="ORF">PD885_02794</name>
</gene>
<dbReference type="GO" id="GO:0097216">
    <property type="term" value="F:guanosine tetraphosphate binding"/>
    <property type="evidence" value="ECO:0007669"/>
    <property type="project" value="UniProtKB-ARBA"/>
</dbReference>
<accession>A0A1Y6HG90</accession>
<keyword evidence="4 9" id="KW-0547">Nucleotide-binding</keyword>
<dbReference type="Proteomes" id="UP000195953">
    <property type="component" value="Chromosome 1"/>
</dbReference>